<dbReference type="EMBL" id="LZYO01000342">
    <property type="protein sequence ID" value="ODH16003.1"/>
    <property type="molecule type" value="Genomic_DNA"/>
</dbReference>
<comment type="caution">
    <text evidence="4">The sequence shown here is derived from an EMBL/GenBank/DDBJ whole genome shotgun (WGS) entry which is preliminary data.</text>
</comment>
<dbReference type="GO" id="GO:0008236">
    <property type="term" value="F:serine-type peptidase activity"/>
    <property type="evidence" value="ECO:0007669"/>
    <property type="project" value="InterPro"/>
</dbReference>
<dbReference type="SUPFAM" id="SSF52096">
    <property type="entry name" value="ClpP/crotonase"/>
    <property type="match status" value="1"/>
</dbReference>
<name>A0A1D2J7K5_PARBR</name>
<dbReference type="Pfam" id="PF23658">
    <property type="entry name" value="PDZ_CPAF_rel"/>
    <property type="match status" value="1"/>
</dbReference>
<evidence type="ECO:0000313" key="5">
    <source>
        <dbReference type="Proteomes" id="UP000242814"/>
    </source>
</evidence>
<dbReference type="GO" id="GO:0006508">
    <property type="term" value="P:proteolysis"/>
    <property type="evidence" value="ECO:0007669"/>
    <property type="project" value="InterPro"/>
</dbReference>
<dbReference type="VEuPathDB" id="FungiDB:PADG_05943"/>
<dbReference type="InterPro" id="IPR052766">
    <property type="entry name" value="S41A_metabolite_peptidase"/>
</dbReference>
<protein>
    <submittedName>
        <fullName evidence="4">Uncharacterized protein</fullName>
    </submittedName>
</protein>
<accession>A0A1D2J7K5</accession>
<feature type="chain" id="PRO_5008902301" evidence="1">
    <location>
        <begin position="20"/>
        <end position="728"/>
    </location>
</feature>
<feature type="signal peptide" evidence="1">
    <location>
        <begin position="1"/>
        <end position="19"/>
    </location>
</feature>
<dbReference type="InterPro" id="IPR056186">
    <property type="entry name" value="PDZ_CPAF-rel"/>
</dbReference>
<dbReference type="InterPro" id="IPR029045">
    <property type="entry name" value="ClpP/crotonase-like_dom_sf"/>
</dbReference>
<feature type="domain" description="Tail specific protease" evidence="2">
    <location>
        <begin position="356"/>
        <end position="566"/>
    </location>
</feature>
<evidence type="ECO:0000259" key="3">
    <source>
        <dbReference type="Pfam" id="PF23658"/>
    </source>
</evidence>
<dbReference type="InterPro" id="IPR005151">
    <property type="entry name" value="Tail-specific_protease"/>
</dbReference>
<dbReference type="Proteomes" id="UP000242814">
    <property type="component" value="Unassembled WGS sequence"/>
</dbReference>
<dbReference type="VEuPathDB" id="FungiDB:PABG_05621"/>
<feature type="domain" description="CPAF-like PDZ" evidence="3">
    <location>
        <begin position="164"/>
        <end position="283"/>
    </location>
</feature>
<evidence type="ECO:0000259" key="2">
    <source>
        <dbReference type="Pfam" id="PF03572"/>
    </source>
</evidence>
<sequence length="728" mass="80489">MGLLGRILTFLAIIAATSAGLAQSSPDAKSLGKRESEPCKLVADAYKEQSSEDPDGPFLISAQLAHACLTSVPINRGDALRLVDGLISFWKWQSTIDYLKDPPSGYLLPKTDLVAGLEIIRKKVSREEYTNEYDFQRDLSALAKTTHDSHFSLKLDAASVFHFRRSKAGPLVSFSEKGNEPPKVYSYFDLQAKNPDFAPSPIQEIDGKNVVEWLTGLSYGGTTQDPDALYNELFWSIPAETNGVLGGFYAQSGVYTGASVALKFENGTVKEYENMASFTTPFTDVVDGKSFYAKFCSSELGKGFKKMKRDYILKAAPIVAPRAEKNKRPLYPKPVVEMQGGDVAGYFLQDDYSDTAVLSATSFMGTGSQGSVKFQDAVTTFLSECKKAGKKKLIVDVTRNGGGTILLGYDLFKQLLPKVEPADAFNIRAHEQLDIIGTKVHDMLNDGKETPQDRDERDGIYDTGSYLNMDNKKFSSWDDYYGPDTVGKDYKFSNLGRWDFNNRVLSIRSSGGIVVSGYLDRKNMREEYFKAEDIVLLTDGTCGSTCAIFANLMQKAGVKTIVVGGRPQTGPMQAIGGVKGTQVLTYQRIYYTAARVFDSYSTPQEKRQWAGTDLGEIYRVGKYILARTVDDGEGARVNFRNGIDPKDKDRIPLQFVYEAAGCRIWTTRPMLNDITKLWEAVSDTTFRGKSNCLPESVGKSPENKNDGGAFHAFSAEPPKMTLYAKIDR</sequence>
<dbReference type="Pfam" id="PF03572">
    <property type="entry name" value="Peptidase_S41"/>
    <property type="match status" value="1"/>
</dbReference>
<dbReference type="PANTHER" id="PTHR37049">
    <property type="entry name" value="PEPTIDASE S41 FAMILY PROTEIN"/>
    <property type="match status" value="1"/>
</dbReference>
<dbReference type="AlphaFoldDB" id="A0A1D2J7K5"/>
<dbReference type="Gene3D" id="3.90.226.10">
    <property type="entry name" value="2-enoyl-CoA Hydratase, Chain A, domain 1"/>
    <property type="match status" value="1"/>
</dbReference>
<evidence type="ECO:0000256" key="1">
    <source>
        <dbReference type="SAM" id="SignalP"/>
    </source>
</evidence>
<reference evidence="4 5" key="1">
    <citation type="submission" date="2016-06" db="EMBL/GenBank/DDBJ databases">
        <authorList>
            <person name="Kjaerup R.B."/>
            <person name="Dalgaard T.S."/>
            <person name="Juul-Madsen H.R."/>
        </authorList>
    </citation>
    <scope>NUCLEOTIDE SEQUENCE [LARGE SCALE GENOMIC DNA]</scope>
    <source>
        <strain evidence="4 5">Pb300</strain>
    </source>
</reference>
<evidence type="ECO:0000313" key="4">
    <source>
        <dbReference type="EMBL" id="ODH16003.1"/>
    </source>
</evidence>
<proteinExistence type="predicted"/>
<keyword evidence="1" id="KW-0732">Signal</keyword>
<gene>
    <name evidence="4" type="ORF">ACO22_06392</name>
</gene>
<organism evidence="4 5">
    <name type="scientific">Paracoccidioides brasiliensis</name>
    <dbReference type="NCBI Taxonomy" id="121759"/>
    <lineage>
        <taxon>Eukaryota</taxon>
        <taxon>Fungi</taxon>
        <taxon>Dikarya</taxon>
        <taxon>Ascomycota</taxon>
        <taxon>Pezizomycotina</taxon>
        <taxon>Eurotiomycetes</taxon>
        <taxon>Eurotiomycetidae</taxon>
        <taxon>Onygenales</taxon>
        <taxon>Ajellomycetaceae</taxon>
        <taxon>Paracoccidioides</taxon>
    </lineage>
</organism>
<dbReference type="PANTHER" id="PTHR37049:SF4">
    <property type="entry name" value="RHODANESE DOMAIN-CONTAINING PROTEIN"/>
    <property type="match status" value="1"/>
</dbReference>